<feature type="region of interest" description="Disordered" evidence="4">
    <location>
        <begin position="111"/>
        <end position="168"/>
    </location>
</feature>
<feature type="domain" description="RanBP2-type" evidence="5">
    <location>
        <begin position="83"/>
        <end position="105"/>
    </location>
</feature>
<comment type="caution">
    <text evidence="6">The sequence shown here is derived from an EMBL/GenBank/DDBJ whole genome shotgun (WGS) entry which is preliminary data.</text>
</comment>
<evidence type="ECO:0000256" key="1">
    <source>
        <dbReference type="ARBA" id="ARBA00022723"/>
    </source>
</evidence>
<evidence type="ECO:0000256" key="2">
    <source>
        <dbReference type="ARBA" id="ARBA00022771"/>
    </source>
</evidence>
<proteinExistence type="predicted"/>
<dbReference type="Gene3D" id="4.10.1060.10">
    <property type="entry name" value="Zinc finger, RanBP2-type"/>
    <property type="match status" value="1"/>
</dbReference>
<keyword evidence="1" id="KW-0479">Metal-binding</keyword>
<gene>
    <name evidence="6" type="ORF">F2Q68_00045881</name>
</gene>
<evidence type="ECO:0000313" key="6">
    <source>
        <dbReference type="EMBL" id="KAF2607638.1"/>
    </source>
</evidence>
<evidence type="ECO:0000256" key="3">
    <source>
        <dbReference type="ARBA" id="ARBA00022833"/>
    </source>
</evidence>
<dbReference type="AlphaFoldDB" id="A0A8S9LQ17"/>
<keyword evidence="3" id="KW-0862">Zinc</keyword>
<dbReference type="InterPro" id="IPR001876">
    <property type="entry name" value="Znf_RanBP2"/>
</dbReference>
<evidence type="ECO:0000256" key="4">
    <source>
        <dbReference type="SAM" id="MobiDB-lite"/>
    </source>
</evidence>
<protein>
    <recommendedName>
        <fullName evidence="5">RanBP2-type domain-containing protein</fullName>
    </recommendedName>
</protein>
<dbReference type="PANTHER" id="PTHR12999">
    <property type="entry name" value="ZINC FINGER RAN-BINDING DOMAIN-CONTAINING PROTEIN 2 ZRANB2-RELATED"/>
    <property type="match status" value="1"/>
</dbReference>
<reference evidence="6" key="1">
    <citation type="submission" date="2019-12" db="EMBL/GenBank/DDBJ databases">
        <title>Genome sequencing and annotation of Brassica cretica.</title>
        <authorList>
            <person name="Studholme D.J."/>
            <person name="Sarris P.F."/>
        </authorList>
    </citation>
    <scope>NUCLEOTIDE SEQUENCE</scope>
    <source>
        <strain evidence="6">PFS-001/15</strain>
        <tissue evidence="6">Leaf</tissue>
    </source>
</reference>
<dbReference type="Pfam" id="PF00641">
    <property type="entry name" value="Zn_ribbon_RanBP"/>
    <property type="match status" value="1"/>
</dbReference>
<evidence type="ECO:0000259" key="5">
    <source>
        <dbReference type="Pfam" id="PF00641"/>
    </source>
</evidence>
<dbReference type="SUPFAM" id="SSF90209">
    <property type="entry name" value="Ran binding protein zinc finger-like"/>
    <property type="match status" value="1"/>
</dbReference>
<organism evidence="6 7">
    <name type="scientific">Brassica cretica</name>
    <name type="common">Mustard</name>
    <dbReference type="NCBI Taxonomy" id="69181"/>
    <lineage>
        <taxon>Eukaryota</taxon>
        <taxon>Viridiplantae</taxon>
        <taxon>Streptophyta</taxon>
        <taxon>Embryophyta</taxon>
        <taxon>Tracheophyta</taxon>
        <taxon>Spermatophyta</taxon>
        <taxon>Magnoliopsida</taxon>
        <taxon>eudicotyledons</taxon>
        <taxon>Gunneridae</taxon>
        <taxon>Pentapetalae</taxon>
        <taxon>rosids</taxon>
        <taxon>malvids</taxon>
        <taxon>Brassicales</taxon>
        <taxon>Brassicaceae</taxon>
        <taxon>Brassiceae</taxon>
        <taxon>Brassica</taxon>
    </lineage>
</organism>
<dbReference type="PANTHER" id="PTHR12999:SF24">
    <property type="entry name" value="RANBP2-TYPE DOMAIN-CONTAINING PROTEIN"/>
    <property type="match status" value="1"/>
</dbReference>
<feature type="region of interest" description="Disordered" evidence="4">
    <location>
        <begin position="203"/>
        <end position="268"/>
    </location>
</feature>
<feature type="compositionally biased region" description="Polar residues" evidence="4">
    <location>
        <begin position="151"/>
        <end position="166"/>
    </location>
</feature>
<dbReference type="Proteomes" id="UP000712281">
    <property type="component" value="Unassembled WGS sequence"/>
</dbReference>
<name>A0A8S9LQ17_BRACR</name>
<dbReference type="GO" id="GO:0008270">
    <property type="term" value="F:zinc ion binding"/>
    <property type="evidence" value="ECO:0007669"/>
    <property type="project" value="UniProtKB-KW"/>
</dbReference>
<evidence type="ECO:0000313" key="7">
    <source>
        <dbReference type="Proteomes" id="UP000712281"/>
    </source>
</evidence>
<keyword evidence="2" id="KW-0863">Zinc-finger</keyword>
<dbReference type="FunFam" id="4.10.1060.10:FF:000020">
    <property type="entry name" value="ranBP2-type zinc finger protein At1g67325-like"/>
    <property type="match status" value="1"/>
</dbReference>
<feature type="compositionally biased region" description="Basic and acidic residues" evidence="4">
    <location>
        <begin position="243"/>
        <end position="252"/>
    </location>
</feature>
<sequence length="268" mass="29490">MRFFGVGFLSEAGVLGPRDTFVGGFFNGTRRRSLGWLERPSLAISPEIKADSHGVHPKEEACLLVDNRNSSAAKRARTDGGRREDDWTCPSCGNVNFSFRTTCNMRNCTQSRPADHNGAGEGLHKPKRRIGGLKPPTSQGPEPAPAHHTSPRNATPLLNQAPTKTSSKIHERLTGFKPSAEGIHTNDGGQRKQSLRVLLAETPKHEQTEPHNSLPSWTFSPAGSEPRQADLKPKQTCNTKTPRSTEDLEINPRRNHKSINKSLNNSKQ</sequence>
<feature type="compositionally biased region" description="Polar residues" evidence="4">
    <location>
        <begin position="210"/>
        <end position="221"/>
    </location>
</feature>
<dbReference type="EMBL" id="QGKW02000276">
    <property type="protein sequence ID" value="KAF2607638.1"/>
    <property type="molecule type" value="Genomic_DNA"/>
</dbReference>
<dbReference type="InterPro" id="IPR036443">
    <property type="entry name" value="Znf_RanBP2_sf"/>
</dbReference>
<accession>A0A8S9LQ17</accession>